<dbReference type="Proteomes" id="UP001221898">
    <property type="component" value="Unassembled WGS sequence"/>
</dbReference>
<sequence length="260" mass="28233">MEWRVGDDHQSDKGPVASRGGLSEAWIKPEGPREESEAEKRGELKGERRKRTLCRRQPFAPVTFVLRLSPPSPVRSAHSLGFESQRGAPPRSRETGGTTGPTAGRRSPSPLLPIAPRKDALLLTRVSPFQNERLQKISASKEPVGQAGLRWVSGGFSGFSAETDCLDGPAIPEVLELTPVTLGVYQRRGSREGGGRRSFKFQMGSAKPSDPHQSGSLDALSEAFCRDATARSVIRRVSSPRFFPSAPVWGPLEVPLQLGC</sequence>
<protein>
    <submittedName>
        <fullName evidence="2">Uncharacterized protein</fullName>
    </submittedName>
</protein>
<dbReference type="AlphaFoldDB" id="A0AAD7T777"/>
<feature type="region of interest" description="Disordered" evidence="1">
    <location>
        <begin position="188"/>
        <end position="216"/>
    </location>
</feature>
<feature type="region of interest" description="Disordered" evidence="1">
    <location>
        <begin position="65"/>
        <end position="113"/>
    </location>
</feature>
<evidence type="ECO:0000313" key="3">
    <source>
        <dbReference type="Proteomes" id="UP001221898"/>
    </source>
</evidence>
<organism evidence="2 3">
    <name type="scientific">Aldrovandia affinis</name>
    <dbReference type="NCBI Taxonomy" id="143900"/>
    <lineage>
        <taxon>Eukaryota</taxon>
        <taxon>Metazoa</taxon>
        <taxon>Chordata</taxon>
        <taxon>Craniata</taxon>
        <taxon>Vertebrata</taxon>
        <taxon>Euteleostomi</taxon>
        <taxon>Actinopterygii</taxon>
        <taxon>Neopterygii</taxon>
        <taxon>Teleostei</taxon>
        <taxon>Notacanthiformes</taxon>
        <taxon>Halosauridae</taxon>
        <taxon>Aldrovandia</taxon>
    </lineage>
</organism>
<comment type="caution">
    <text evidence="2">The sequence shown here is derived from an EMBL/GenBank/DDBJ whole genome shotgun (WGS) entry which is preliminary data.</text>
</comment>
<evidence type="ECO:0000313" key="2">
    <source>
        <dbReference type="EMBL" id="KAJ8415493.1"/>
    </source>
</evidence>
<feature type="compositionally biased region" description="Basic and acidic residues" evidence="1">
    <location>
        <begin position="1"/>
        <end position="12"/>
    </location>
</feature>
<reference evidence="2" key="1">
    <citation type="journal article" date="2023" name="Science">
        <title>Genome structures resolve the early diversification of teleost fishes.</title>
        <authorList>
            <person name="Parey E."/>
            <person name="Louis A."/>
            <person name="Montfort J."/>
            <person name="Bouchez O."/>
            <person name="Roques C."/>
            <person name="Iampietro C."/>
            <person name="Lluch J."/>
            <person name="Castinel A."/>
            <person name="Donnadieu C."/>
            <person name="Desvignes T."/>
            <person name="Floi Bucao C."/>
            <person name="Jouanno E."/>
            <person name="Wen M."/>
            <person name="Mejri S."/>
            <person name="Dirks R."/>
            <person name="Jansen H."/>
            <person name="Henkel C."/>
            <person name="Chen W.J."/>
            <person name="Zahm M."/>
            <person name="Cabau C."/>
            <person name="Klopp C."/>
            <person name="Thompson A.W."/>
            <person name="Robinson-Rechavi M."/>
            <person name="Braasch I."/>
            <person name="Lecointre G."/>
            <person name="Bobe J."/>
            <person name="Postlethwait J.H."/>
            <person name="Berthelot C."/>
            <person name="Roest Crollius H."/>
            <person name="Guiguen Y."/>
        </authorList>
    </citation>
    <scope>NUCLEOTIDE SEQUENCE</scope>
    <source>
        <strain evidence="2">NC1722</strain>
    </source>
</reference>
<dbReference type="EMBL" id="JAINUG010000009">
    <property type="protein sequence ID" value="KAJ8415493.1"/>
    <property type="molecule type" value="Genomic_DNA"/>
</dbReference>
<accession>A0AAD7T777</accession>
<evidence type="ECO:0000256" key="1">
    <source>
        <dbReference type="SAM" id="MobiDB-lite"/>
    </source>
</evidence>
<feature type="compositionally biased region" description="Basic and acidic residues" evidence="1">
    <location>
        <begin position="30"/>
        <end position="46"/>
    </location>
</feature>
<keyword evidence="3" id="KW-1185">Reference proteome</keyword>
<name>A0AAD7T777_9TELE</name>
<proteinExistence type="predicted"/>
<feature type="region of interest" description="Disordered" evidence="1">
    <location>
        <begin position="1"/>
        <end position="53"/>
    </location>
</feature>
<gene>
    <name evidence="2" type="ORF">AAFF_G00424730</name>
</gene>